<evidence type="ECO:0000259" key="2">
    <source>
        <dbReference type="PROSITE" id="PS50126"/>
    </source>
</evidence>
<gene>
    <name evidence="3" type="ORF">ACFQ63_28430</name>
</gene>
<feature type="domain" description="S1 motif" evidence="2">
    <location>
        <begin position="17"/>
        <end position="84"/>
    </location>
</feature>
<comment type="caution">
    <text evidence="3">The sequence shown here is derived from an EMBL/GenBank/DDBJ whole genome shotgun (WGS) entry which is preliminary data.</text>
</comment>
<dbReference type="RefSeq" id="WP_386256062.1">
    <property type="nucleotide sequence ID" value="NZ_JBHTRV010000025.1"/>
</dbReference>
<dbReference type="InterPro" id="IPR003029">
    <property type="entry name" value="S1_domain"/>
</dbReference>
<name>A0ABW6J224_STRWE</name>
<organism evidence="3 4">
    <name type="scientific">Streptomyces wedmorensis</name>
    <dbReference type="NCBI Taxonomy" id="43759"/>
    <lineage>
        <taxon>Bacteria</taxon>
        <taxon>Bacillati</taxon>
        <taxon>Actinomycetota</taxon>
        <taxon>Actinomycetes</taxon>
        <taxon>Kitasatosporales</taxon>
        <taxon>Streptomycetaceae</taxon>
        <taxon>Streptomyces</taxon>
    </lineage>
</organism>
<evidence type="ECO:0000313" key="4">
    <source>
        <dbReference type="Proteomes" id="UP001600424"/>
    </source>
</evidence>
<dbReference type="EMBL" id="JBHTRV010000025">
    <property type="protein sequence ID" value="MFE5983609.1"/>
    <property type="molecule type" value="Genomic_DNA"/>
</dbReference>
<protein>
    <recommendedName>
        <fullName evidence="2">S1 motif domain-containing protein</fullName>
    </recommendedName>
</protein>
<feature type="region of interest" description="Disordered" evidence="1">
    <location>
        <begin position="105"/>
        <end position="137"/>
    </location>
</feature>
<dbReference type="PROSITE" id="PS50126">
    <property type="entry name" value="S1"/>
    <property type="match status" value="1"/>
</dbReference>
<keyword evidence="4" id="KW-1185">Reference proteome</keyword>
<dbReference type="Proteomes" id="UP001600424">
    <property type="component" value="Unassembled WGS sequence"/>
</dbReference>
<proteinExistence type="predicted"/>
<evidence type="ECO:0000313" key="3">
    <source>
        <dbReference type="EMBL" id="MFE5983609.1"/>
    </source>
</evidence>
<sequence>MVTDSEWARIRRGLRFGQAFKGTVVKVPRPGAIGIFVDIGLSVGGFVDVLLLPDESEDWPAEGTVADFEIWWADSRQQIRLKPSDSRYLRNDFTDFVERVRPSWSSDVGQPVRDSGPVTLDELRTTLRSDGPPARSP</sequence>
<reference evidence="3 4" key="1">
    <citation type="submission" date="2024-09" db="EMBL/GenBank/DDBJ databases">
        <title>The Natural Products Discovery Center: Release of the First 8490 Sequenced Strains for Exploring Actinobacteria Biosynthetic Diversity.</title>
        <authorList>
            <person name="Kalkreuter E."/>
            <person name="Kautsar S.A."/>
            <person name="Yang D."/>
            <person name="Bader C.D."/>
            <person name="Teijaro C.N."/>
            <person name="Fluegel L."/>
            <person name="Davis C.M."/>
            <person name="Simpson J.R."/>
            <person name="Lauterbach L."/>
            <person name="Steele A.D."/>
            <person name="Gui C."/>
            <person name="Meng S."/>
            <person name="Li G."/>
            <person name="Viehrig K."/>
            <person name="Ye F."/>
            <person name="Su P."/>
            <person name="Kiefer A.F."/>
            <person name="Nichols A."/>
            <person name="Cepeda A.J."/>
            <person name="Yan W."/>
            <person name="Fan B."/>
            <person name="Jiang Y."/>
            <person name="Adhikari A."/>
            <person name="Zheng C.-J."/>
            <person name="Schuster L."/>
            <person name="Cowan T.M."/>
            <person name="Smanski M.J."/>
            <person name="Chevrette M.G."/>
            <person name="De Carvalho L.P.S."/>
            <person name="Shen B."/>
        </authorList>
    </citation>
    <scope>NUCLEOTIDE SEQUENCE [LARGE SCALE GENOMIC DNA]</scope>
    <source>
        <strain evidence="3 4">NPDC056472</strain>
    </source>
</reference>
<evidence type="ECO:0000256" key="1">
    <source>
        <dbReference type="SAM" id="MobiDB-lite"/>
    </source>
</evidence>
<accession>A0ABW6J224</accession>